<evidence type="ECO:0000313" key="2">
    <source>
        <dbReference type="EMBL" id="SVD73028.1"/>
    </source>
</evidence>
<dbReference type="Gene3D" id="2.160.20.10">
    <property type="entry name" value="Single-stranded right-handed beta-helix, Pectin lyase-like"/>
    <property type="match status" value="1"/>
</dbReference>
<dbReference type="SMART" id="SM00060">
    <property type="entry name" value="FN3"/>
    <property type="match status" value="2"/>
</dbReference>
<dbReference type="InterPro" id="IPR036116">
    <property type="entry name" value="FN3_sf"/>
</dbReference>
<dbReference type="InterPro" id="IPR011050">
    <property type="entry name" value="Pectin_lyase_fold/virulence"/>
</dbReference>
<dbReference type="AlphaFoldDB" id="A0A382XRW6"/>
<dbReference type="InterPro" id="IPR011459">
    <property type="entry name" value="DUF1565"/>
</dbReference>
<dbReference type="SUPFAM" id="SSF51126">
    <property type="entry name" value="Pectin lyase-like"/>
    <property type="match status" value="1"/>
</dbReference>
<dbReference type="CDD" id="cd00063">
    <property type="entry name" value="FN3"/>
    <property type="match status" value="1"/>
</dbReference>
<dbReference type="InterPro" id="IPR003961">
    <property type="entry name" value="FN3_dom"/>
</dbReference>
<gene>
    <name evidence="2" type="ORF">METZ01_LOCUS425882</name>
</gene>
<proteinExistence type="predicted"/>
<sequence>PPSSLTATPLYQQVNLSWSASSSDSIANYLIYRGASSGGLAIIDSVASTATSYSDVNLTNGTTYYYGIKTKQANGDLSNMSTPVSATPAPETPVGLTVTAGHQQAALSWTSPSGAGIDSVYIYTKLSSSSSWTFLNKVAGTDTSLTLTGLTNNAPYDFVIFYVGIDFSVSAASELVSATPGYNGPVWYMSTNGSDSYDGSVNTPFSTLAYAVGKANSGDTVSIAAGTYYGYNEGNRFVDPNGKQLVIMGAGADSTGFNLQENGHLFAL</sequence>
<feature type="domain" description="Fibronectin type-III" evidence="1">
    <location>
        <begin position="1"/>
        <end position="92"/>
    </location>
</feature>
<dbReference type="PROSITE" id="PS50853">
    <property type="entry name" value="FN3"/>
    <property type="match status" value="1"/>
</dbReference>
<accession>A0A382XRW6</accession>
<dbReference type="Gene3D" id="2.60.40.10">
    <property type="entry name" value="Immunoglobulins"/>
    <property type="match status" value="2"/>
</dbReference>
<reference evidence="2" key="1">
    <citation type="submission" date="2018-05" db="EMBL/GenBank/DDBJ databases">
        <authorList>
            <person name="Lanie J.A."/>
            <person name="Ng W.-L."/>
            <person name="Kazmierczak K.M."/>
            <person name="Andrzejewski T.M."/>
            <person name="Davidsen T.M."/>
            <person name="Wayne K.J."/>
            <person name="Tettelin H."/>
            <person name="Glass J.I."/>
            <person name="Rusch D."/>
            <person name="Podicherti R."/>
            <person name="Tsui H.-C.T."/>
            <person name="Winkler M.E."/>
        </authorList>
    </citation>
    <scope>NUCLEOTIDE SEQUENCE</scope>
</reference>
<dbReference type="EMBL" id="UINC01169475">
    <property type="protein sequence ID" value="SVD73028.1"/>
    <property type="molecule type" value="Genomic_DNA"/>
</dbReference>
<protein>
    <recommendedName>
        <fullName evidence="1">Fibronectin type-III domain-containing protein</fullName>
    </recommendedName>
</protein>
<feature type="non-terminal residue" evidence="2">
    <location>
        <position position="268"/>
    </location>
</feature>
<dbReference type="SUPFAM" id="SSF49265">
    <property type="entry name" value="Fibronectin type III"/>
    <property type="match status" value="1"/>
</dbReference>
<feature type="non-terminal residue" evidence="2">
    <location>
        <position position="1"/>
    </location>
</feature>
<organism evidence="2">
    <name type="scientific">marine metagenome</name>
    <dbReference type="NCBI Taxonomy" id="408172"/>
    <lineage>
        <taxon>unclassified sequences</taxon>
        <taxon>metagenomes</taxon>
        <taxon>ecological metagenomes</taxon>
    </lineage>
</organism>
<evidence type="ECO:0000259" key="1">
    <source>
        <dbReference type="PROSITE" id="PS50853"/>
    </source>
</evidence>
<dbReference type="InterPro" id="IPR012334">
    <property type="entry name" value="Pectin_lyas_fold"/>
</dbReference>
<dbReference type="InterPro" id="IPR013783">
    <property type="entry name" value="Ig-like_fold"/>
</dbReference>
<name>A0A382XRW6_9ZZZZ</name>
<dbReference type="Pfam" id="PF07602">
    <property type="entry name" value="DUF1565"/>
    <property type="match status" value="1"/>
</dbReference>